<dbReference type="EMBL" id="BBPA01000049">
    <property type="protein sequence ID" value="GAL93833.1"/>
    <property type="molecule type" value="Genomic_DNA"/>
</dbReference>
<accession>A0A0A1VWH9</accession>
<organism evidence="1 2">
    <name type="scientific">Microcystis aeruginosa NIES-44</name>
    <dbReference type="NCBI Taxonomy" id="449439"/>
    <lineage>
        <taxon>Bacteria</taxon>
        <taxon>Bacillati</taxon>
        <taxon>Cyanobacteriota</taxon>
        <taxon>Cyanophyceae</taxon>
        <taxon>Oscillatoriophycideae</taxon>
        <taxon>Chroococcales</taxon>
        <taxon>Microcystaceae</taxon>
        <taxon>Microcystis</taxon>
    </lineage>
</organism>
<sequence length="39" mass="4329">MTYLFVGAGCGVGGFTQKSQRSYPTRFLDLFSQPYGSFN</sequence>
<gene>
    <name evidence="1" type="ORF">N44_03585</name>
</gene>
<reference evidence="2" key="1">
    <citation type="journal article" date="2015" name="Genome">
        <title>Whole Genome Sequence of the Non-Microcystin-Producing Microcystis aeruginosa Strain NIES-44.</title>
        <authorList>
            <person name="Okano K."/>
            <person name="Miyata N."/>
            <person name="Ozaki Y."/>
        </authorList>
    </citation>
    <scope>NUCLEOTIDE SEQUENCE [LARGE SCALE GENOMIC DNA]</scope>
    <source>
        <strain evidence="2">NIES-44</strain>
    </source>
</reference>
<protein>
    <submittedName>
        <fullName evidence="1">Uncharacterized protein</fullName>
    </submittedName>
</protein>
<proteinExistence type="predicted"/>
<name>A0A0A1VWH9_MICAE</name>
<dbReference type="AlphaFoldDB" id="A0A0A1VWH9"/>
<comment type="caution">
    <text evidence="1">The sequence shown here is derived from an EMBL/GenBank/DDBJ whole genome shotgun (WGS) entry which is preliminary data.</text>
</comment>
<evidence type="ECO:0000313" key="2">
    <source>
        <dbReference type="Proteomes" id="UP000030321"/>
    </source>
</evidence>
<evidence type="ECO:0000313" key="1">
    <source>
        <dbReference type="EMBL" id="GAL93833.1"/>
    </source>
</evidence>
<dbReference type="Proteomes" id="UP000030321">
    <property type="component" value="Unassembled WGS sequence"/>
</dbReference>